<evidence type="ECO:0000256" key="2">
    <source>
        <dbReference type="ARBA" id="ARBA00004642"/>
    </source>
</evidence>
<protein>
    <recommendedName>
        <fullName evidence="4">UAP56-interacting factor</fullName>
    </recommendedName>
    <alternativeName>
        <fullName evidence="9">Forty-two-three domain-containing protein 1</fullName>
    </alternativeName>
</protein>
<feature type="region of interest" description="Disordered" evidence="10">
    <location>
        <begin position="293"/>
        <end position="344"/>
    </location>
</feature>
<evidence type="ECO:0000256" key="4">
    <source>
        <dbReference type="ARBA" id="ARBA00020622"/>
    </source>
</evidence>
<proteinExistence type="inferred from homology"/>
<dbReference type="InterPro" id="IPR009782">
    <property type="entry name" value="FYTTD1"/>
</dbReference>
<comment type="subcellular location">
    <subcellularLocation>
        <location evidence="1">Nucleus speckle</location>
    </subcellularLocation>
    <subcellularLocation>
        <location evidence="2">Nucleus</location>
        <location evidence="2">Nucleoplasm</location>
    </subcellularLocation>
</comment>
<reference evidence="12" key="2">
    <citation type="journal article" date="2007" name="PLoS Biol.">
        <title>Survey sequencing and comparative analysis of the elephant shark (Callorhinchus milii) genome.</title>
        <authorList>
            <person name="Venkatesh B."/>
            <person name="Kirkness E.F."/>
            <person name="Loh Y.H."/>
            <person name="Halpern A.L."/>
            <person name="Lee A.P."/>
            <person name="Johnson J."/>
            <person name="Dandona N."/>
            <person name="Viswanathan L.D."/>
            <person name="Tay A."/>
            <person name="Venter J.C."/>
            <person name="Strausberg R.L."/>
            <person name="Brenner S."/>
        </authorList>
    </citation>
    <scope>NUCLEOTIDE SEQUENCE [LARGE SCALE GENOMIC DNA]</scope>
</reference>
<dbReference type="OMA" id="FXNIERY"/>
<accession>A0A4W3HSW9</accession>
<dbReference type="Proteomes" id="UP000314986">
    <property type="component" value="Unassembled WGS sequence"/>
</dbReference>
<dbReference type="PANTHER" id="PTHR21038:SF2">
    <property type="entry name" value="UAP56-INTERACTING FACTOR"/>
    <property type="match status" value="1"/>
</dbReference>
<organism evidence="11 12">
    <name type="scientific">Callorhinchus milii</name>
    <name type="common">Ghost shark</name>
    <dbReference type="NCBI Taxonomy" id="7868"/>
    <lineage>
        <taxon>Eukaryota</taxon>
        <taxon>Metazoa</taxon>
        <taxon>Chordata</taxon>
        <taxon>Craniata</taxon>
        <taxon>Vertebrata</taxon>
        <taxon>Chondrichthyes</taxon>
        <taxon>Holocephali</taxon>
        <taxon>Chimaeriformes</taxon>
        <taxon>Callorhinchidae</taxon>
        <taxon>Callorhinchus</taxon>
    </lineage>
</organism>
<evidence type="ECO:0000256" key="8">
    <source>
        <dbReference type="ARBA" id="ARBA00023242"/>
    </source>
</evidence>
<evidence type="ECO:0000313" key="12">
    <source>
        <dbReference type="Proteomes" id="UP000314986"/>
    </source>
</evidence>
<dbReference type="InParanoid" id="A0A4W3HSW9"/>
<dbReference type="GO" id="GO:0016607">
    <property type="term" value="C:nuclear speck"/>
    <property type="evidence" value="ECO:0007669"/>
    <property type="project" value="UniProtKB-SubCell"/>
</dbReference>
<evidence type="ECO:0000256" key="1">
    <source>
        <dbReference type="ARBA" id="ARBA00004324"/>
    </source>
</evidence>
<name>A0A4W3HSW9_CALMI</name>
<gene>
    <name evidence="11" type="primary">LOC103183842</name>
</gene>
<dbReference type="AlphaFoldDB" id="A0A4W3HSW9"/>
<reference evidence="12" key="1">
    <citation type="journal article" date="2006" name="Science">
        <title>Ancient noncoding elements conserved in the human genome.</title>
        <authorList>
            <person name="Venkatesh B."/>
            <person name="Kirkness E.F."/>
            <person name="Loh Y.H."/>
            <person name="Halpern A.L."/>
            <person name="Lee A.P."/>
            <person name="Johnson J."/>
            <person name="Dandona N."/>
            <person name="Viswanathan L.D."/>
            <person name="Tay A."/>
            <person name="Venter J.C."/>
            <person name="Strausberg R.L."/>
            <person name="Brenner S."/>
        </authorList>
    </citation>
    <scope>NUCLEOTIDE SEQUENCE [LARGE SCALE GENOMIC DNA]</scope>
</reference>
<keyword evidence="5" id="KW-0813">Transport</keyword>
<dbReference type="Pfam" id="PF07078">
    <property type="entry name" value="FYTT"/>
    <property type="match status" value="1"/>
</dbReference>
<evidence type="ECO:0000256" key="9">
    <source>
        <dbReference type="ARBA" id="ARBA00030067"/>
    </source>
</evidence>
<keyword evidence="12" id="KW-1185">Reference proteome</keyword>
<evidence type="ECO:0000256" key="3">
    <source>
        <dbReference type="ARBA" id="ARBA00010722"/>
    </source>
</evidence>
<dbReference type="Ensembl" id="ENSCMIT00000020827.1">
    <property type="protein sequence ID" value="ENSCMIP00000020453.1"/>
    <property type="gene ID" value="ENSCMIG00000009426.1"/>
</dbReference>
<keyword evidence="7" id="KW-0694">RNA-binding</keyword>
<evidence type="ECO:0000313" key="11">
    <source>
        <dbReference type="Ensembl" id="ENSCMIP00000020453.1"/>
    </source>
</evidence>
<dbReference type="GO" id="GO:0003729">
    <property type="term" value="F:mRNA binding"/>
    <property type="evidence" value="ECO:0007669"/>
    <property type="project" value="InterPro"/>
</dbReference>
<dbReference type="FunCoup" id="A0A4W3HSW9">
    <property type="interactions" value="361"/>
</dbReference>
<comment type="similarity">
    <text evidence="3">Belongs to the UIF family.</text>
</comment>
<reference evidence="12" key="3">
    <citation type="journal article" date="2014" name="Nature">
        <title>Elephant shark genome provides unique insights into gnathostome evolution.</title>
        <authorList>
            <consortium name="International Elephant Shark Genome Sequencing Consortium"/>
            <person name="Venkatesh B."/>
            <person name="Lee A.P."/>
            <person name="Ravi V."/>
            <person name="Maurya A.K."/>
            <person name="Lian M.M."/>
            <person name="Swann J.B."/>
            <person name="Ohta Y."/>
            <person name="Flajnik M.F."/>
            <person name="Sutoh Y."/>
            <person name="Kasahara M."/>
            <person name="Hoon S."/>
            <person name="Gangu V."/>
            <person name="Roy S.W."/>
            <person name="Irimia M."/>
            <person name="Korzh V."/>
            <person name="Kondrychyn I."/>
            <person name="Lim Z.W."/>
            <person name="Tay B.H."/>
            <person name="Tohari S."/>
            <person name="Kong K.W."/>
            <person name="Ho S."/>
            <person name="Lorente-Galdos B."/>
            <person name="Quilez J."/>
            <person name="Marques-Bonet T."/>
            <person name="Raney B.J."/>
            <person name="Ingham P.W."/>
            <person name="Tay A."/>
            <person name="Hillier L.W."/>
            <person name="Minx P."/>
            <person name="Boehm T."/>
            <person name="Wilson R.K."/>
            <person name="Brenner S."/>
            <person name="Warren W.C."/>
        </authorList>
    </citation>
    <scope>NUCLEOTIDE SEQUENCE [LARGE SCALE GENOMIC DNA]</scope>
</reference>
<evidence type="ECO:0000256" key="10">
    <source>
        <dbReference type="SAM" id="MobiDB-lite"/>
    </source>
</evidence>
<feature type="compositionally biased region" description="Polar residues" evidence="10">
    <location>
        <begin position="318"/>
        <end position="344"/>
    </location>
</feature>
<keyword evidence="8" id="KW-0539">Nucleus</keyword>
<evidence type="ECO:0000256" key="5">
    <source>
        <dbReference type="ARBA" id="ARBA00022448"/>
    </source>
</evidence>
<feature type="compositionally biased region" description="Polar residues" evidence="10">
    <location>
        <begin position="299"/>
        <end position="311"/>
    </location>
</feature>
<sequence length="412" mass="45935">MQRVKMDSRSTSLSKTNKVLWDVLFSVAAIRVPGLQIPECVGAWVGGTSRVGCVMRSRARTDGVTGGCCRFHPPAERQTDGMNRSVARAGSAARPAAASGTRLDKIDMSLDDIIKLNKQQWNVKRAVPLRRTPTLNETQWPKVQQRRMGNWRGIPQRYGTVVNRQAPLEKRRGFVPLRRRPQGVITGLAARKASLLRRGMNTINRSTLNHKQAVQRPRSLLQRNNIALRQNEGQRRPIVSLWRPNQFKRRNPVQTSLPRMSAQMQQNKEARQATYLSKRGLKVHMQTGQELKGTAAKKTAQSWPPTSSSPAANHGRVPSTNGGILTVSIQNPSASSPPVSQSFRITRPPLIPFTIKKESGEKKEPPKGVSLEFDINSVGKQTGITLNERFAILKERRTVDTSCKGGRFVTVR</sequence>
<evidence type="ECO:0000256" key="7">
    <source>
        <dbReference type="ARBA" id="ARBA00022884"/>
    </source>
</evidence>
<dbReference type="PANTHER" id="PTHR21038">
    <property type="entry name" value="40-2-3 PROTEIN-RELATED"/>
    <property type="match status" value="1"/>
</dbReference>
<dbReference type="GeneTree" id="ENSGT00390000012807"/>
<dbReference type="GO" id="GO:0006406">
    <property type="term" value="P:mRNA export from nucleus"/>
    <property type="evidence" value="ECO:0007669"/>
    <property type="project" value="InterPro"/>
</dbReference>
<keyword evidence="6" id="KW-0509">mRNA transport</keyword>
<evidence type="ECO:0000256" key="6">
    <source>
        <dbReference type="ARBA" id="ARBA00022816"/>
    </source>
</evidence>
<reference evidence="11" key="4">
    <citation type="submission" date="2025-08" db="UniProtKB">
        <authorList>
            <consortium name="Ensembl"/>
        </authorList>
    </citation>
    <scope>IDENTIFICATION</scope>
</reference>
<reference evidence="11" key="5">
    <citation type="submission" date="2025-09" db="UniProtKB">
        <authorList>
            <consortium name="Ensembl"/>
        </authorList>
    </citation>
    <scope>IDENTIFICATION</scope>
</reference>